<proteinExistence type="predicted"/>
<reference evidence="1" key="1">
    <citation type="submission" date="2012-09" db="EMBL/GenBank/DDBJ databases">
        <title>Metagenomic Characterization of a Microbial Community in Wastewater Detects High Levels of Antibiotic Resistance.</title>
        <authorList>
            <person name="Abrams M."/>
            <person name="Caldwell A."/>
            <person name="Vandaei E."/>
            <person name="Lee W."/>
            <person name="Perrott J."/>
            <person name="Khan S.Y."/>
            <person name="Ta J."/>
            <person name="Romero D."/>
            <person name="Nguyen V."/>
            <person name="Pourmand N."/>
            <person name="Ouverney C.C."/>
        </authorList>
    </citation>
    <scope>NUCLEOTIDE SEQUENCE</scope>
</reference>
<evidence type="ECO:0000313" key="1">
    <source>
        <dbReference type="EMBL" id="AGC71838.1"/>
    </source>
</evidence>
<dbReference type="EMBL" id="JX649884">
    <property type="protein sequence ID" value="AGC71838.1"/>
    <property type="molecule type" value="Genomic_DNA"/>
</dbReference>
<protein>
    <submittedName>
        <fullName evidence="1">Uncharacterized protein</fullName>
    </submittedName>
</protein>
<name>L7VXN0_9BACT</name>
<dbReference type="AlphaFoldDB" id="L7VXN0"/>
<organism evidence="1">
    <name type="scientific">uncultured bacterium A1Q1_fos_1877</name>
    <dbReference type="NCBI Taxonomy" id="1256555"/>
    <lineage>
        <taxon>Bacteria</taxon>
        <taxon>environmental samples</taxon>
    </lineage>
</organism>
<accession>L7VXN0</accession>
<sequence>MLSTVSNVPVLLSVMRALSPTTIPRALTLEPFTVTESDPAPPATTLYPTPTPIVSAPPTLPFRLLMVVVPVGLPLPSVSTS</sequence>